<feature type="region of interest" description="Disordered" evidence="1">
    <location>
        <begin position="796"/>
        <end position="869"/>
    </location>
</feature>
<dbReference type="InterPro" id="IPR006186">
    <property type="entry name" value="Ser/Thr-sp_prot-phosphatase"/>
</dbReference>
<accession>A0A836KKI5</accession>
<dbReference type="InterPro" id="IPR004843">
    <property type="entry name" value="Calcineurin-like_PHP"/>
</dbReference>
<feature type="region of interest" description="Disordered" evidence="1">
    <location>
        <begin position="1107"/>
        <end position="1128"/>
    </location>
</feature>
<dbReference type="GO" id="GO:0005634">
    <property type="term" value="C:nucleus"/>
    <property type="evidence" value="ECO:0007669"/>
    <property type="project" value="TreeGrafter"/>
</dbReference>
<feature type="region of interest" description="Disordered" evidence="1">
    <location>
        <begin position="482"/>
        <end position="501"/>
    </location>
</feature>
<dbReference type="InterPro" id="IPR029052">
    <property type="entry name" value="Metallo-depent_PP-like"/>
</dbReference>
<feature type="compositionally biased region" description="Polar residues" evidence="1">
    <location>
        <begin position="823"/>
        <end position="845"/>
    </location>
</feature>
<feature type="compositionally biased region" description="Low complexity" evidence="1">
    <location>
        <begin position="482"/>
        <end position="492"/>
    </location>
</feature>
<feature type="domain" description="Serine/threonine specific protein phosphatases" evidence="2">
    <location>
        <begin position="635"/>
        <end position="974"/>
    </location>
</feature>
<reference evidence="4" key="1">
    <citation type="journal article" date="2021" name="Microbiol. Resour. Announc.">
        <title>LGAAP: Leishmaniinae Genome Assembly and Annotation Pipeline.</title>
        <authorList>
            <person name="Almutairi H."/>
            <person name="Urbaniak M.D."/>
            <person name="Bates M.D."/>
            <person name="Jariyapan N."/>
            <person name="Kwakye-Nuako G."/>
            <person name="Thomaz-Soccol V."/>
            <person name="Al-Salem W.S."/>
            <person name="Dillon R.J."/>
            <person name="Bates P.A."/>
            <person name="Gatherer D."/>
        </authorList>
    </citation>
    <scope>NUCLEOTIDE SEQUENCE [LARGE SCALE GENOMIC DNA]</scope>
</reference>
<dbReference type="Proteomes" id="UP000673552">
    <property type="component" value="Unassembled WGS sequence"/>
</dbReference>
<evidence type="ECO:0000313" key="4">
    <source>
        <dbReference type="Proteomes" id="UP000673552"/>
    </source>
</evidence>
<organism evidence="3 4">
    <name type="scientific">Leishmania martiniquensis</name>
    <dbReference type="NCBI Taxonomy" id="1580590"/>
    <lineage>
        <taxon>Eukaryota</taxon>
        <taxon>Discoba</taxon>
        <taxon>Euglenozoa</taxon>
        <taxon>Kinetoplastea</taxon>
        <taxon>Metakinetoplastina</taxon>
        <taxon>Trypanosomatida</taxon>
        <taxon>Trypanosomatidae</taxon>
        <taxon>Leishmaniinae</taxon>
        <taxon>Leishmania</taxon>
    </lineage>
</organism>
<evidence type="ECO:0000259" key="2">
    <source>
        <dbReference type="SMART" id="SM00156"/>
    </source>
</evidence>
<dbReference type="Pfam" id="PF00149">
    <property type="entry name" value="Metallophos"/>
    <property type="match status" value="1"/>
</dbReference>
<gene>
    <name evidence="3" type="ORF">LSCM1_04975</name>
</gene>
<dbReference type="GeneID" id="92514968"/>
<feature type="region of interest" description="Disordered" evidence="1">
    <location>
        <begin position="539"/>
        <end position="559"/>
    </location>
</feature>
<feature type="region of interest" description="Disordered" evidence="1">
    <location>
        <begin position="901"/>
        <end position="929"/>
    </location>
</feature>
<dbReference type="CDD" id="cd00144">
    <property type="entry name" value="MPP_PPP_family"/>
    <property type="match status" value="1"/>
</dbReference>
<feature type="compositionally biased region" description="Low complexity" evidence="1">
    <location>
        <begin position="846"/>
        <end position="861"/>
    </location>
</feature>
<protein>
    <recommendedName>
        <fullName evidence="2">Serine/threonine specific protein phosphatases domain-containing protein</fullName>
    </recommendedName>
</protein>
<comment type="caution">
    <text evidence="3">The sequence shown here is derived from an EMBL/GenBank/DDBJ whole genome shotgun (WGS) entry which is preliminary data.</text>
</comment>
<dbReference type="GO" id="GO:0005737">
    <property type="term" value="C:cytoplasm"/>
    <property type="evidence" value="ECO:0007669"/>
    <property type="project" value="TreeGrafter"/>
</dbReference>
<dbReference type="PANTHER" id="PTHR11668:SF496">
    <property type="entry name" value="SERINE_THREONINE-PROTEIN PHOSPHATASE"/>
    <property type="match status" value="1"/>
</dbReference>
<dbReference type="OrthoDB" id="262865at2759"/>
<dbReference type="SUPFAM" id="SSF56300">
    <property type="entry name" value="Metallo-dependent phosphatases"/>
    <property type="match status" value="1"/>
</dbReference>
<feature type="region of interest" description="Disordered" evidence="1">
    <location>
        <begin position="208"/>
        <end position="229"/>
    </location>
</feature>
<sequence length="1375" mass="147480">MTVYKVSPPRQDCRTGRSQVVVVPRHSGGVTVQWHRDSLQVKVTAGDAAVQAHWVSAARLIADSNSDTVQLTIWHPGLRIYIDGQRVTRIGSPVEVHAVQRISFGTDPTIYTAVPAPPTLIPGADTAKTQPASVPPACPAVACRDGKLATARRQERQTLPLCIPLCSGVEAECGVATPVAVPPKARTVCTTSEGSGCRQERAPREAILASPPPAAMQTSESRGRSPTHAPRSIALMTSSAAEDASVLLQTTEKFAVSAPLTEKISADLLVKWSGTIGRCSADVVDTASSTAFPPICSKADRSGTAVCSPPQTLTSECCNSLAYLCNEVAERRECRGDVPQRICSGALRVRPRLHSSPRWTLDPVTDVCSPDWEALRARHGDAAPPRPHGIYEVSCGSVGLNHAVVAGSRGDAGPLSVSARGRGWRSQALRSHAQVLGAASPRLSRDCRGELSFGVAERISAGPHGECKGMGTRASLLSMDRTATAPSSARSSHLNSAENVRQRPYMREKMQLCPRLRVNPFVVEVFGNTCRYRPLVDVRGTRRSGSSDGSSKSRNGGPQVGVFDRFAGIPWQHPAAADELITPRTEAVLRDVLRRYPDSTAAEADAMFLYCALRRSYDADTDRFSYADAPALTDLICARFSSLLRAVKARMQESRPVLRLSSPLLCGGDLLGSFADLMVVLRSVAYFAHWSSMHTPLLLLGNYVDVGWHSVEVCMLLCCWAYLQPHKVHLLRGPHEDPAVNGSYHLWGKRCLRYKCRQRFGSKKGIALWAQLNDVFAVLPVAAVIDEEVFATHGGVPLLHASPSPGGEEGEGAAWRRQRSEKVQLQNLYSDTSGSPTPTSVDESTSLPLGSRAGGAASAERPTARKDRGAEADAVHMMLFPAPYSSSVVHHRPPTPVLAKARGDGTQEHAQAPETTTSVGQLPLGFLPSDRAHESNKRLWACASRAVATAVAHPTAAHCACAAPPRDSTPIPQAKWTGLMPEGGGGDRTAATAQRAISASASPSSEAGNAKPLAAAQSSNSEKWTSATSARTTSSATSDKSLRVGDGGAAATKDSDAGRHGAYSSSLRLQRGDSSLLKVLADECLPAVAAATESFLVPCATASAARSAQGPDADAPSPPAHALADEDEPSEDDFAALLAAVHTREYAFHTLQRPAAVESRDVRRRLRLVRELLWNRTREAAAKLLMPEEGLSRDGRDATEVPWWRPHRVDGCCGRCPTRQAHRCCLIFGTGALIRFLLRFRFSLLIRGAPEDPSELCGAELSEEGRLLTLNTCRQRGKTALQAAACVVESQTLRLATWGPQELADSLGQLSLSSLPGVHETEAARADFEQFVCDTLYTRLRDHKIVGLNDQWSVLSAYKAYIQHRAAASMPLQGR</sequence>
<keyword evidence="4" id="KW-1185">Reference proteome</keyword>
<evidence type="ECO:0000313" key="3">
    <source>
        <dbReference type="EMBL" id="KAG5477681.1"/>
    </source>
</evidence>
<reference evidence="4" key="2">
    <citation type="journal article" date="2021" name="Sci. Data">
        <title>Chromosome-scale genome sequencing, assembly and annotation of six genomes from subfamily Leishmaniinae.</title>
        <authorList>
            <person name="Almutairi H."/>
            <person name="Urbaniak M.D."/>
            <person name="Bates M.D."/>
            <person name="Jariyapan N."/>
            <person name="Kwakye-Nuako G."/>
            <person name="Thomaz Soccol V."/>
            <person name="Al-Salem W.S."/>
            <person name="Dillon R.J."/>
            <person name="Bates P.A."/>
            <person name="Gatherer D."/>
        </authorList>
    </citation>
    <scope>NUCLEOTIDE SEQUENCE [LARGE SCALE GENOMIC DNA]</scope>
</reference>
<feature type="compositionally biased region" description="Low complexity" evidence="1">
    <location>
        <begin position="543"/>
        <end position="557"/>
    </location>
</feature>
<dbReference type="PRINTS" id="PR00114">
    <property type="entry name" value="STPHPHTASE"/>
</dbReference>
<name>A0A836KKI5_9TRYP</name>
<feature type="compositionally biased region" description="Low complexity" evidence="1">
    <location>
        <begin position="1025"/>
        <end position="1038"/>
    </location>
</feature>
<dbReference type="InterPro" id="IPR050341">
    <property type="entry name" value="PP1_catalytic_subunit"/>
</dbReference>
<feature type="region of interest" description="Disordered" evidence="1">
    <location>
        <begin position="960"/>
        <end position="1066"/>
    </location>
</feature>
<dbReference type="GO" id="GO:0004722">
    <property type="term" value="F:protein serine/threonine phosphatase activity"/>
    <property type="evidence" value="ECO:0007669"/>
    <property type="project" value="TreeGrafter"/>
</dbReference>
<dbReference type="Gene3D" id="3.60.21.10">
    <property type="match status" value="1"/>
</dbReference>
<evidence type="ECO:0000256" key="1">
    <source>
        <dbReference type="SAM" id="MobiDB-lite"/>
    </source>
</evidence>
<feature type="compositionally biased region" description="Low complexity" evidence="1">
    <location>
        <begin position="988"/>
        <end position="1010"/>
    </location>
</feature>
<dbReference type="EMBL" id="JAFEUZ010000024">
    <property type="protein sequence ID" value="KAG5477681.1"/>
    <property type="molecule type" value="Genomic_DNA"/>
</dbReference>
<dbReference type="PANTHER" id="PTHR11668">
    <property type="entry name" value="SERINE/THREONINE PROTEIN PHOSPHATASE"/>
    <property type="match status" value="1"/>
</dbReference>
<dbReference type="SMART" id="SM00156">
    <property type="entry name" value="PP2Ac"/>
    <property type="match status" value="1"/>
</dbReference>
<dbReference type="RefSeq" id="XP_067178319.1">
    <property type="nucleotide sequence ID" value="XM_067322456.1"/>
</dbReference>
<dbReference type="KEGG" id="lmat:92514968"/>
<proteinExistence type="predicted"/>